<comment type="caution">
    <text evidence="7">The sequence shown here is derived from an EMBL/GenBank/DDBJ whole genome shotgun (WGS) entry which is preliminary data.</text>
</comment>
<dbReference type="Pfam" id="PF01074">
    <property type="entry name" value="Glyco_hydro_38N"/>
    <property type="match status" value="1"/>
</dbReference>
<keyword evidence="3" id="KW-0378">Hydrolase</keyword>
<dbReference type="InterPro" id="IPR000602">
    <property type="entry name" value="Glyco_hydro_38_N"/>
</dbReference>
<accession>A0ABV6R8F8</accession>
<dbReference type="InterPro" id="IPR037094">
    <property type="entry name" value="Glyco_hydro_38_cen_sf"/>
</dbReference>
<dbReference type="Proteomes" id="UP001589793">
    <property type="component" value="Unassembled WGS sequence"/>
</dbReference>
<gene>
    <name evidence="7" type="ORF">ACFFF6_04745</name>
</gene>
<reference evidence="7 8" key="1">
    <citation type="submission" date="2024-09" db="EMBL/GenBank/DDBJ databases">
        <authorList>
            <person name="Sun Q."/>
            <person name="Mori K."/>
        </authorList>
    </citation>
    <scope>NUCLEOTIDE SEQUENCE [LARGE SCALE GENOMIC DNA]</scope>
    <source>
        <strain evidence="7 8">CICC 10874</strain>
    </source>
</reference>
<dbReference type="PANTHER" id="PTHR46017">
    <property type="entry name" value="ALPHA-MANNOSIDASE 2C1"/>
    <property type="match status" value="1"/>
</dbReference>
<dbReference type="Pfam" id="PF22907">
    <property type="entry name" value="Ams1-like_1st"/>
    <property type="match status" value="1"/>
</dbReference>
<dbReference type="Pfam" id="PF17677">
    <property type="entry name" value="Glyco_hydro38C2"/>
    <property type="match status" value="1"/>
</dbReference>
<evidence type="ECO:0000313" key="7">
    <source>
        <dbReference type="EMBL" id="MFC0673262.1"/>
    </source>
</evidence>
<evidence type="ECO:0000256" key="5">
    <source>
        <dbReference type="SAM" id="MobiDB-lite"/>
    </source>
</evidence>
<evidence type="ECO:0000313" key="8">
    <source>
        <dbReference type="Proteomes" id="UP001589793"/>
    </source>
</evidence>
<dbReference type="InterPro" id="IPR011330">
    <property type="entry name" value="Glyco_hydro/deAcase_b/a-brl"/>
</dbReference>
<protein>
    <submittedName>
        <fullName evidence="7">Alpha-mannosidase</fullName>
    </submittedName>
</protein>
<dbReference type="InterPro" id="IPR027291">
    <property type="entry name" value="Glyco_hydro_38_N_sf"/>
</dbReference>
<dbReference type="Gene3D" id="1.20.1270.50">
    <property type="entry name" value="Glycoside hydrolase family 38, central domain"/>
    <property type="match status" value="1"/>
</dbReference>
<evidence type="ECO:0000256" key="1">
    <source>
        <dbReference type="ARBA" id="ARBA00009792"/>
    </source>
</evidence>
<dbReference type="InterPro" id="IPR041147">
    <property type="entry name" value="GH38_C"/>
</dbReference>
<feature type="domain" description="Glycoside hydrolase family 38 central" evidence="6">
    <location>
        <begin position="519"/>
        <end position="597"/>
    </location>
</feature>
<proteinExistence type="inferred from homology"/>
<dbReference type="RefSeq" id="WP_376978698.1">
    <property type="nucleotide sequence ID" value="NZ_JBHLSV010000004.1"/>
</dbReference>
<dbReference type="SUPFAM" id="SSF88688">
    <property type="entry name" value="Families 57/38 glycoside transferase middle domain"/>
    <property type="match status" value="1"/>
</dbReference>
<sequence>MFDDSTRILARARRALRERIIPASHRILGDLAVSAWDVPGDGEPVPAAQVPADAFAPVVLPHPWGRAWATTWFRLEGTVPRVGEGEVPLLDVDLGFKDDWPGNQCEGLLLTEDLRVLKAINSRNRTARVDGAAGERIALLIEAAANPDMMEDGTTPTELGDRLTAPADPRYTLRHARWTVRVREVWDLQHDLEVLVDLASVLPEDSVRRARILAALEDALDALDLHDVPGTAARAREALAPALAARADASALQITTIGHAHIDSAWLWPVRETIRKVGRTFSNVLALMEEYPELTFTATSAQQYAWLQEHSPDTFARVREAVAGGRWAPSGGMWVESDVMMPGGEALVRQLAYGTRYFERELGVRSRTLWLPDSFGYSAALPQIARQMGMEGFLTQKISWNRTNQHPHSTFWWEGIDGTRIFTHFPPVNCYDSMLTAQEIRDAERNFREKGRARHQVIPFGYGDGGGGPTADMAEKARRRADLEGSPQLRMGTPDAFFDAARAEYAQAAPVHRGELYLEFHRGIFTSQLEMKQGNRRAEHALRTLELVWSLVTARGLGRIDQEAVDRLWERTLLLQFHDILPGSSIAWVHREAREDHAAILARAEELVAEGLALLARTDGDAEKGAENGTADTRGPDAPQPTAETGPSLLNPGPHERYEVLEVDGEPRLVEIEGSSLVPLADALREVEDPVVLDLSADGRAAVLDNGLLRAEIAADGTLARIVDLVRGREVLAPGTRGHELQLFEDVPNEFDAWDIDRHYRGSSRGTAVPGPQGLRVRTRCAARIVLETDLLLDGSPALLSIGLDAGSSRLDFGLDVDWRSRETLLKAAFPLAVHASSTVAETQFGHVTRPLHENTSWEFAKFEMPMHRWVLAAEPGYGAALVVDSTYGYDALPLDAAEGPGSSAGTLLRLSLMRSPNWPDPRADLSRRSLRYSLLVGADPVSAAQTGYALNLPLRLTGAAPAAGAARIEDAGVHLEAILPAHDGSGDLILRLYEGRGARCRTRLHLDVPAVRVREVDPLDADLPRPGIDRMLDPVAGERSVDLDLRPFQILSLRLTLENTP</sequence>
<dbReference type="PANTHER" id="PTHR46017:SF1">
    <property type="entry name" value="ALPHA-MANNOSIDASE 2C1"/>
    <property type="match status" value="1"/>
</dbReference>
<dbReference type="SUPFAM" id="SSF88713">
    <property type="entry name" value="Glycoside hydrolase/deacetylase"/>
    <property type="match status" value="1"/>
</dbReference>
<dbReference type="SUPFAM" id="SSF74650">
    <property type="entry name" value="Galactose mutarotase-like"/>
    <property type="match status" value="1"/>
</dbReference>
<feature type="region of interest" description="Disordered" evidence="5">
    <location>
        <begin position="619"/>
        <end position="655"/>
    </location>
</feature>
<keyword evidence="8" id="KW-1185">Reference proteome</keyword>
<dbReference type="Gene3D" id="3.20.110.10">
    <property type="entry name" value="Glycoside hydrolase 38, N terminal domain"/>
    <property type="match status" value="1"/>
</dbReference>
<dbReference type="EMBL" id="JBHLSV010000004">
    <property type="protein sequence ID" value="MFC0673262.1"/>
    <property type="molecule type" value="Genomic_DNA"/>
</dbReference>
<keyword evidence="4" id="KW-0326">Glycosidase</keyword>
<organism evidence="7 8">
    <name type="scientific">Brachybacterium hainanense</name>
    <dbReference type="NCBI Taxonomy" id="1541174"/>
    <lineage>
        <taxon>Bacteria</taxon>
        <taxon>Bacillati</taxon>
        <taxon>Actinomycetota</taxon>
        <taxon>Actinomycetes</taxon>
        <taxon>Micrococcales</taxon>
        <taxon>Dermabacteraceae</taxon>
        <taxon>Brachybacterium</taxon>
    </lineage>
</organism>
<dbReference type="Gene3D" id="2.70.98.30">
    <property type="entry name" value="Golgi alpha-mannosidase II, domain 4"/>
    <property type="match status" value="1"/>
</dbReference>
<evidence type="ECO:0000256" key="4">
    <source>
        <dbReference type="ARBA" id="ARBA00023295"/>
    </source>
</evidence>
<keyword evidence="2" id="KW-0479">Metal-binding</keyword>
<evidence type="ECO:0000256" key="2">
    <source>
        <dbReference type="ARBA" id="ARBA00022723"/>
    </source>
</evidence>
<dbReference type="Pfam" id="PF07748">
    <property type="entry name" value="Glyco_hydro_38C"/>
    <property type="match status" value="1"/>
</dbReference>
<dbReference type="SMART" id="SM00872">
    <property type="entry name" value="Alpha-mann_mid"/>
    <property type="match status" value="1"/>
</dbReference>
<dbReference type="InterPro" id="IPR011682">
    <property type="entry name" value="Glyco_hydro_38_C"/>
</dbReference>
<dbReference type="InterPro" id="IPR054723">
    <property type="entry name" value="Ams1-like_N"/>
</dbReference>
<dbReference type="InterPro" id="IPR015341">
    <property type="entry name" value="Glyco_hydro_38_cen"/>
</dbReference>
<dbReference type="InterPro" id="IPR011013">
    <property type="entry name" value="Gal_mutarotase_sf_dom"/>
</dbReference>
<evidence type="ECO:0000256" key="3">
    <source>
        <dbReference type="ARBA" id="ARBA00022801"/>
    </source>
</evidence>
<evidence type="ECO:0000259" key="6">
    <source>
        <dbReference type="SMART" id="SM00872"/>
    </source>
</evidence>
<dbReference type="Pfam" id="PF09261">
    <property type="entry name" value="Alpha-mann_mid"/>
    <property type="match status" value="1"/>
</dbReference>
<name>A0ABV6R8F8_9MICO</name>
<dbReference type="InterPro" id="IPR028995">
    <property type="entry name" value="Glyco_hydro_57/38_cen_sf"/>
</dbReference>
<comment type="similarity">
    <text evidence="1">Belongs to the glycosyl hydrolase 38 family.</text>
</comment>
<dbReference type="CDD" id="cd10789">
    <property type="entry name" value="GH38N_AMII_ER_cytosolic"/>
    <property type="match status" value="1"/>
</dbReference>